<gene>
    <name evidence="3" type="ORF">EV643_12035</name>
</gene>
<evidence type="ECO:0000313" key="3">
    <source>
        <dbReference type="EMBL" id="TDO36304.1"/>
    </source>
</evidence>
<keyword evidence="4" id="KW-1185">Reference proteome</keyword>
<dbReference type="RefSeq" id="WP_238165952.1">
    <property type="nucleotide sequence ID" value="NZ_SNWQ01000020.1"/>
</dbReference>
<keyword evidence="2" id="KW-0732">Signal</keyword>
<dbReference type="PROSITE" id="PS51257">
    <property type="entry name" value="PROKAR_LIPOPROTEIN"/>
    <property type="match status" value="1"/>
</dbReference>
<dbReference type="InterPro" id="IPR021516">
    <property type="entry name" value="DUF3179"/>
</dbReference>
<feature type="region of interest" description="Disordered" evidence="1">
    <location>
        <begin position="41"/>
        <end position="79"/>
    </location>
</feature>
<dbReference type="Proteomes" id="UP000295388">
    <property type="component" value="Unassembled WGS sequence"/>
</dbReference>
<proteinExistence type="predicted"/>
<feature type="chain" id="PRO_5038487135" evidence="2">
    <location>
        <begin position="27"/>
        <end position="392"/>
    </location>
</feature>
<accession>A0A4R6JJD9</accession>
<comment type="caution">
    <text evidence="3">The sequence shown here is derived from an EMBL/GenBank/DDBJ whole genome shotgun (WGS) entry which is preliminary data.</text>
</comment>
<protein>
    <submittedName>
        <fullName evidence="3">Uncharacterized protein DUF3179</fullName>
    </submittedName>
</protein>
<sequence>MAGLRPSLRVAGLLLLVVVISGCASTASDSGVDRPVEVTQAAPDGVEDGPSALDDPRDLRLPKPLIDPDQLLSGGPPPDGIPAIDNPRFQRARDVDWLAENEAVLALKVGGESRAYPIQILTWHEIVNDTVAGIPVAVTYCPLCNSGIAFDRRVGSRTLTFGTSGKLYASNLVMYDRQTESLWPQLTGQASLGVLTGAILDSFPLAPVAWRDFRADNPNAWTLSRSTGFDRDYGRNPYVGYDEADKPLFDAPGEDPRLPALERIVAIPGKQETIAVVRESVTRTGVRTITIDRRSLVVWHRPGQASALERADVSAGRDIGTVAVFEPVAGGRPLTFKPAGAGFVDAQTGSRWNILGRATGGPLTGNQLSAYPFIDTFWFTWIAFQPDTQLIR</sequence>
<evidence type="ECO:0000256" key="2">
    <source>
        <dbReference type="SAM" id="SignalP"/>
    </source>
</evidence>
<name>A0A4R6JJD9_9ACTN</name>
<dbReference type="EMBL" id="SNWQ01000020">
    <property type="protein sequence ID" value="TDO36304.1"/>
    <property type="molecule type" value="Genomic_DNA"/>
</dbReference>
<evidence type="ECO:0000256" key="1">
    <source>
        <dbReference type="SAM" id="MobiDB-lite"/>
    </source>
</evidence>
<evidence type="ECO:0000313" key="4">
    <source>
        <dbReference type="Proteomes" id="UP000295388"/>
    </source>
</evidence>
<dbReference type="AlphaFoldDB" id="A0A4R6JJD9"/>
<reference evidence="3 4" key="1">
    <citation type="submission" date="2019-03" db="EMBL/GenBank/DDBJ databases">
        <title>Genomic Encyclopedia of Type Strains, Phase III (KMG-III): the genomes of soil and plant-associated and newly described type strains.</title>
        <authorList>
            <person name="Whitman W."/>
        </authorList>
    </citation>
    <scope>NUCLEOTIDE SEQUENCE [LARGE SCALE GENOMIC DNA]</scope>
    <source>
        <strain evidence="3 4">VKM Ac-2527</strain>
    </source>
</reference>
<dbReference type="Pfam" id="PF11376">
    <property type="entry name" value="DUF3179"/>
    <property type="match status" value="1"/>
</dbReference>
<organism evidence="3 4">
    <name type="scientific">Kribbella caucasensis</name>
    <dbReference type="NCBI Taxonomy" id="2512215"/>
    <lineage>
        <taxon>Bacteria</taxon>
        <taxon>Bacillati</taxon>
        <taxon>Actinomycetota</taxon>
        <taxon>Actinomycetes</taxon>
        <taxon>Propionibacteriales</taxon>
        <taxon>Kribbellaceae</taxon>
        <taxon>Kribbella</taxon>
    </lineage>
</organism>
<feature type="signal peptide" evidence="2">
    <location>
        <begin position="1"/>
        <end position="26"/>
    </location>
</feature>